<dbReference type="OrthoDB" id="12714at2"/>
<evidence type="ECO:0000313" key="3">
    <source>
        <dbReference type="Proteomes" id="UP000280881"/>
    </source>
</evidence>
<evidence type="ECO:0000256" key="1">
    <source>
        <dbReference type="SAM" id="Phobius"/>
    </source>
</evidence>
<feature type="transmembrane region" description="Helical" evidence="1">
    <location>
        <begin position="217"/>
        <end position="243"/>
    </location>
</feature>
<keyword evidence="1" id="KW-1133">Transmembrane helix</keyword>
<dbReference type="Proteomes" id="UP000280881">
    <property type="component" value="Unassembled WGS sequence"/>
</dbReference>
<feature type="transmembrane region" description="Helical" evidence="1">
    <location>
        <begin position="163"/>
        <end position="183"/>
    </location>
</feature>
<accession>A0A420W799</accession>
<dbReference type="EMBL" id="RBIE01000001">
    <property type="protein sequence ID" value="RKQ63189.1"/>
    <property type="molecule type" value="Genomic_DNA"/>
</dbReference>
<keyword evidence="1" id="KW-0812">Transmembrane</keyword>
<evidence type="ECO:0000313" key="2">
    <source>
        <dbReference type="EMBL" id="RKQ63189.1"/>
    </source>
</evidence>
<gene>
    <name evidence="2" type="ORF">C7457_0052</name>
</gene>
<feature type="transmembrane region" description="Helical" evidence="1">
    <location>
        <begin position="189"/>
        <end position="210"/>
    </location>
</feature>
<reference evidence="2 3" key="1">
    <citation type="submission" date="2018-10" db="EMBL/GenBank/DDBJ databases">
        <title>Genomic Encyclopedia of Type Strains, Phase IV (KMG-IV): sequencing the most valuable type-strain genomes for metagenomic binning, comparative biology and taxonomic classification.</title>
        <authorList>
            <person name="Goeker M."/>
        </authorList>
    </citation>
    <scope>NUCLEOTIDE SEQUENCE [LARGE SCALE GENOMIC DNA]</scope>
    <source>
        <strain evidence="2 3">DSM 15521</strain>
    </source>
</reference>
<protein>
    <recommendedName>
        <fullName evidence="4">DUF2232 domain-containing protein</fullName>
    </recommendedName>
</protein>
<dbReference type="RefSeq" id="WP_121169370.1">
    <property type="nucleotide sequence ID" value="NZ_RBIE01000001.1"/>
</dbReference>
<feature type="transmembrane region" description="Helical" evidence="1">
    <location>
        <begin position="127"/>
        <end position="151"/>
    </location>
</feature>
<keyword evidence="1" id="KW-0472">Membrane</keyword>
<comment type="caution">
    <text evidence="2">The sequence shown here is derived from an EMBL/GenBank/DDBJ whole genome shotgun (WGS) entry which is preliminary data.</text>
</comment>
<proteinExistence type="predicted"/>
<feature type="transmembrane region" description="Helical" evidence="1">
    <location>
        <begin position="26"/>
        <end position="45"/>
    </location>
</feature>
<feature type="transmembrane region" description="Helical" evidence="1">
    <location>
        <begin position="51"/>
        <end position="72"/>
    </location>
</feature>
<organism evidence="2 3">
    <name type="scientific">Thermovibrio guaymasensis</name>
    <dbReference type="NCBI Taxonomy" id="240167"/>
    <lineage>
        <taxon>Bacteria</taxon>
        <taxon>Pseudomonadati</taxon>
        <taxon>Aquificota</taxon>
        <taxon>Aquificia</taxon>
        <taxon>Desulfurobacteriales</taxon>
        <taxon>Desulfurobacteriaceae</taxon>
        <taxon>Thermovibrio</taxon>
    </lineage>
</organism>
<sequence length="263" mass="29011">MKGLKASAIYGLITVLTGITAESSQWVLLSAGLSLFIPALLLISIRENTLLALLTSVTSLGILALYSLRAPFEVLPFQVIGVLFSRRYKKPELSLLIATVILFSAAVVEELLLGLPPEVKDFPFYAYRWGVYFFTALLFSEATYGIALLTIRKGEIFLKINFGFWPVPLFLVLGALSLIPDFFYRELVINGLIATLSLFAGQGIPIMLYLINRVSPLIRLIILITVVIFPLGFLTAAVILGFLDNWLNFRKLNEGGEDGSNST</sequence>
<evidence type="ECO:0008006" key="4">
    <source>
        <dbReference type="Google" id="ProtNLM"/>
    </source>
</evidence>
<dbReference type="AlphaFoldDB" id="A0A420W799"/>
<name>A0A420W799_9BACT</name>
<feature type="transmembrane region" description="Helical" evidence="1">
    <location>
        <begin position="93"/>
        <end position="115"/>
    </location>
</feature>
<keyword evidence="3" id="KW-1185">Reference proteome</keyword>